<dbReference type="GO" id="GO:0032259">
    <property type="term" value="P:methylation"/>
    <property type="evidence" value="ECO:0007669"/>
    <property type="project" value="UniProtKB-KW"/>
</dbReference>
<evidence type="ECO:0000313" key="2">
    <source>
        <dbReference type="Proteomes" id="UP000004848"/>
    </source>
</evidence>
<dbReference type="GO" id="GO:0008705">
    <property type="term" value="F:methionine synthase activity"/>
    <property type="evidence" value="ECO:0007669"/>
    <property type="project" value="UniProtKB-EC"/>
</dbReference>
<name>A0P2G3_ROSAI</name>
<comment type="caution">
    <text evidence="1">The sequence shown here is derived from an EMBL/GenBank/DDBJ whole genome shotgun (WGS) entry which is preliminary data.</text>
</comment>
<keyword evidence="1" id="KW-0489">Methyltransferase</keyword>
<evidence type="ECO:0000313" key="1">
    <source>
        <dbReference type="EMBL" id="EAV40827.1"/>
    </source>
</evidence>
<sequence length="60" mass="7304">MPIKVLRTPKEKNMTVQIAKIMLVQHRQDYNRDRLAWLPSRLYRSWREALPKVQETIRSL</sequence>
<dbReference type="Proteomes" id="UP000004848">
    <property type="component" value="Unassembled WGS sequence"/>
</dbReference>
<dbReference type="EMBL" id="AAUW01000026">
    <property type="protein sequence ID" value="EAV40827.1"/>
    <property type="molecule type" value="Genomic_DNA"/>
</dbReference>
<dbReference type="AlphaFoldDB" id="A0P2G3"/>
<organism evidence="1 2">
    <name type="scientific">Roseibium aggregatum (strain ATCC 25650 / DSM 13394 / JCM 20685 / NBRC 16684 / NCIMB 2208 / IAM 12614 / B1)</name>
    <name type="common">Stappia aggregata</name>
    <dbReference type="NCBI Taxonomy" id="384765"/>
    <lineage>
        <taxon>Bacteria</taxon>
        <taxon>Pseudomonadati</taxon>
        <taxon>Pseudomonadota</taxon>
        <taxon>Alphaproteobacteria</taxon>
        <taxon>Hyphomicrobiales</taxon>
        <taxon>Stappiaceae</taxon>
        <taxon>Roseibium</taxon>
    </lineage>
</organism>
<protein>
    <submittedName>
        <fullName evidence="1">B12-dependent methionine synthase</fullName>
        <ecNumber evidence="1">2.1.1.13</ecNumber>
    </submittedName>
</protein>
<keyword evidence="1" id="KW-0808">Transferase</keyword>
<accession>A0P2G3</accession>
<proteinExistence type="predicted"/>
<dbReference type="EC" id="2.1.1.13" evidence="1"/>
<gene>
    <name evidence="1" type="primary">metH</name>
    <name evidence="1" type="ORF">SIAM614_17484</name>
</gene>
<reference evidence="1 2" key="1">
    <citation type="submission" date="2006-05" db="EMBL/GenBank/DDBJ databases">
        <authorList>
            <person name="King G."/>
            <person name="Ferriera S."/>
            <person name="Johnson J."/>
            <person name="Kravitz S."/>
            <person name="Beeson K."/>
            <person name="Sutton G."/>
            <person name="Rogers Y.-H."/>
            <person name="Friedman R."/>
            <person name="Frazier M."/>
            <person name="Venter J.C."/>
        </authorList>
    </citation>
    <scope>NUCLEOTIDE SEQUENCE [LARGE SCALE GENOMIC DNA]</scope>
    <source>
        <strain evidence="2">ATCC 25650 / DSM 13394 / JCM 20685 / NBRC 16684 / NCIMB 2208 / IAM 12614 / B1</strain>
    </source>
</reference>